<dbReference type="PANTHER" id="PTHR42779:SF1">
    <property type="entry name" value="PROTEIN YNJB"/>
    <property type="match status" value="1"/>
</dbReference>
<dbReference type="KEGG" id="siw:GH266_16830"/>
<dbReference type="AlphaFoldDB" id="A0A857CAZ2"/>
<feature type="signal peptide" evidence="2">
    <location>
        <begin position="1"/>
        <end position="30"/>
    </location>
</feature>
<dbReference type="InterPro" id="IPR006059">
    <property type="entry name" value="SBP"/>
</dbReference>
<dbReference type="OrthoDB" id="3239593at2"/>
<feature type="chain" id="PRO_5032730227" evidence="2">
    <location>
        <begin position="31"/>
        <end position="415"/>
    </location>
</feature>
<dbReference type="Pfam" id="PF13416">
    <property type="entry name" value="SBP_bac_8"/>
    <property type="match status" value="1"/>
</dbReference>
<dbReference type="SUPFAM" id="SSF53850">
    <property type="entry name" value="Periplasmic binding protein-like II"/>
    <property type="match status" value="1"/>
</dbReference>
<organism evidence="3 4">
    <name type="scientific">Stappia indica</name>
    <dbReference type="NCBI Taxonomy" id="538381"/>
    <lineage>
        <taxon>Bacteria</taxon>
        <taxon>Pseudomonadati</taxon>
        <taxon>Pseudomonadota</taxon>
        <taxon>Alphaproteobacteria</taxon>
        <taxon>Hyphomicrobiales</taxon>
        <taxon>Stappiaceae</taxon>
        <taxon>Stappia</taxon>
    </lineage>
</organism>
<sequence length="415" mass="44597">MTIIRLLSRPVRGALLAAALSLPIAPLASRAEEAVDPAAWTDVLAKAKGQTVYFHAWGGEPRINAYIAWAGKQLQQRHGIAVEQVKVDDTANVVARIVAEKAAGKESGGAVDLVWINGENFVSLKKAGLLMSPGWATKLPNWPLVDVENKPAVVTDFTEPTDGQESPWGMAKLVFMHDTGTLAEPPKTLAALAEHVKANPGRFTYPQPPNFHGSTFLKQVLATTIADRAKLSRPADPASFEADVAPLFAYLDALHPNMWRQGRAFPQNQPALRQLLADGEIDIAFTFNPAGASAAIAAGELPDTVRTFVLDGGTIGNAHFVAIPFNANAKAGALVLADFLLSPEAQARKQDPPIWGDPTVLAVERLEAADRERFAALDLGIATLSPEELGPVIEEPHASWMVELERAWTARYASQ</sequence>
<evidence type="ECO:0000313" key="3">
    <source>
        <dbReference type="EMBL" id="QGZ36007.1"/>
    </source>
</evidence>
<dbReference type="PANTHER" id="PTHR42779">
    <property type="entry name" value="PROTEIN YNJB"/>
    <property type="match status" value="1"/>
</dbReference>
<dbReference type="Proteomes" id="UP000435648">
    <property type="component" value="Chromosome"/>
</dbReference>
<dbReference type="InterPro" id="IPR027020">
    <property type="entry name" value="YnjB"/>
</dbReference>
<dbReference type="Gene3D" id="3.40.190.10">
    <property type="entry name" value="Periplasmic binding protein-like II"/>
    <property type="match status" value="2"/>
</dbReference>
<reference evidence="3 4" key="1">
    <citation type="submission" date="2019-12" db="EMBL/GenBank/DDBJ databases">
        <title>The genome of Stappia indica PHM037.</title>
        <authorList>
            <person name="Kacar D."/>
            <person name="Galan B."/>
            <person name="Canedo L."/>
            <person name="Rodriguez P."/>
            <person name="de la Calle F."/>
            <person name="Garcia J.L."/>
        </authorList>
    </citation>
    <scope>NUCLEOTIDE SEQUENCE [LARGE SCALE GENOMIC DNA]</scope>
    <source>
        <strain evidence="3 4">PHM037</strain>
    </source>
</reference>
<dbReference type="RefSeq" id="WP_158194856.1">
    <property type="nucleotide sequence ID" value="NZ_CP046908.1"/>
</dbReference>
<dbReference type="PIRSF" id="PIRSF029172">
    <property type="entry name" value="UCP029172_ABC_sbc_YnjB"/>
    <property type="match status" value="1"/>
</dbReference>
<evidence type="ECO:0000256" key="2">
    <source>
        <dbReference type="SAM" id="SignalP"/>
    </source>
</evidence>
<name>A0A857CAZ2_9HYPH</name>
<protein>
    <submittedName>
        <fullName evidence="3">ABC transporter substrate-binding protein</fullName>
    </submittedName>
</protein>
<dbReference type="NCBIfam" id="NF008633">
    <property type="entry name" value="PRK11622.1"/>
    <property type="match status" value="1"/>
</dbReference>
<evidence type="ECO:0000313" key="4">
    <source>
        <dbReference type="Proteomes" id="UP000435648"/>
    </source>
</evidence>
<accession>A0A857CAZ2</accession>
<evidence type="ECO:0000256" key="1">
    <source>
        <dbReference type="ARBA" id="ARBA00022764"/>
    </source>
</evidence>
<proteinExistence type="predicted"/>
<keyword evidence="2" id="KW-0732">Signal</keyword>
<keyword evidence="1" id="KW-0574">Periplasm</keyword>
<gene>
    <name evidence="3" type="ORF">GH266_16830</name>
</gene>
<dbReference type="EMBL" id="CP046908">
    <property type="protein sequence ID" value="QGZ36007.1"/>
    <property type="molecule type" value="Genomic_DNA"/>
</dbReference>